<feature type="compositionally biased region" description="Polar residues" evidence="1">
    <location>
        <begin position="453"/>
        <end position="466"/>
    </location>
</feature>
<reference evidence="2" key="1">
    <citation type="submission" date="2023-10" db="EMBL/GenBank/DDBJ databases">
        <title>Genome assembly of Pristionchus species.</title>
        <authorList>
            <person name="Yoshida K."/>
            <person name="Sommer R.J."/>
        </authorList>
    </citation>
    <scope>NUCLEOTIDE SEQUENCE</scope>
    <source>
        <strain evidence="2">RS5133</strain>
    </source>
</reference>
<feature type="region of interest" description="Disordered" evidence="1">
    <location>
        <begin position="432"/>
        <end position="581"/>
    </location>
</feature>
<proteinExistence type="predicted"/>
<keyword evidence="3" id="KW-1185">Reference proteome</keyword>
<evidence type="ECO:0000256" key="1">
    <source>
        <dbReference type="SAM" id="MobiDB-lite"/>
    </source>
</evidence>
<sequence>RKMPDSEGVSASERAPMSRKMSSGSSPERRVRTRSNSFIVMEGGQATLRGSFSREYVGDGIDLHLLKLELVKKSIAKDTTSIFRAVCEQLSSVQTDHESLRVLVENILKPITQRHYINYKDHLESRFDRDREILTILSDVTSSRIKVYRVSADEPIVYEGTVVEEGREVMVCESPHRSVFEPVYTKEMHEALAISQSIVYRTLYEGVFKFTKKAVDDVIDYIEHDIYSHSHQQLNEEFVMTPQDRHMHSTNAPCKHNRPQFPFCVCKALDPSIYRNVDYDLHKRKRENSKQAELNSQAVKFGEGARCLIADRGFTKGARVVGVVSATVRRISFDGAPHIQRDYHVNDLRAPPAAPIAHQSMHTLMPILNGGGGGSMKYLPGCYPPIPPTSMYGQQAPPFPPPQHFPPGGPFHQYPPPPHFGVPPPNFFYGADPLPPMTSSPGMGLPPAPLDSTLDSSMFSAATPLSSRKKGDDGRRGRDGNKKPRALSIELADSPATGKWTKGEAGGGGEKRYGVSRRATEGDTAGEMPRQLQPKQQQQLQKQHRLSTCSSVPENDSSPALPSVGGTPVQQLQQQSGAAAAAAVRKQLPSLLPMPKQQTGYSTSSDWTGDDAVFEEALTNSQQSLANELVGAEAAVADGFSISVPHITLEEFNKEVNQEAAYSKCSDGSDLPDKMSTRFFYNLGLKYFRDKMLGFDAPCPPSPGALPMPPQFVPPSPMVQSGSSAFGFNFDMHQMSMHPASTPIHPSAPPSTPAFTYPHPNMPSHLVQYCYPRVDGMPSYGYGVNDVNGLQMDEQQQQRMLQQLQQQELQQQMQQPIPSPTHAPVNVGGTIFFPQ</sequence>
<feature type="compositionally biased region" description="Basic and acidic residues" evidence="1">
    <location>
        <begin position="469"/>
        <end position="482"/>
    </location>
</feature>
<dbReference type="EMBL" id="BTSY01000003">
    <property type="protein sequence ID" value="GMT19847.1"/>
    <property type="molecule type" value="Genomic_DNA"/>
</dbReference>
<feature type="compositionally biased region" description="Low complexity" evidence="1">
    <location>
        <begin position="531"/>
        <end position="541"/>
    </location>
</feature>
<evidence type="ECO:0000313" key="3">
    <source>
        <dbReference type="Proteomes" id="UP001432322"/>
    </source>
</evidence>
<accession>A0AAV5VMA7</accession>
<feature type="compositionally biased region" description="Polar residues" evidence="1">
    <location>
        <begin position="546"/>
        <end position="560"/>
    </location>
</feature>
<feature type="region of interest" description="Disordered" evidence="1">
    <location>
        <begin position="1"/>
        <end position="34"/>
    </location>
</feature>
<evidence type="ECO:0000313" key="2">
    <source>
        <dbReference type="EMBL" id="GMT19847.1"/>
    </source>
</evidence>
<dbReference type="Proteomes" id="UP001432322">
    <property type="component" value="Unassembled WGS sequence"/>
</dbReference>
<feature type="compositionally biased region" description="Pro residues" evidence="1">
    <location>
        <begin position="433"/>
        <end position="449"/>
    </location>
</feature>
<comment type="caution">
    <text evidence="2">The sequence shown here is derived from an EMBL/GenBank/DDBJ whole genome shotgun (WGS) entry which is preliminary data.</text>
</comment>
<organism evidence="2 3">
    <name type="scientific">Pristionchus fissidentatus</name>
    <dbReference type="NCBI Taxonomy" id="1538716"/>
    <lineage>
        <taxon>Eukaryota</taxon>
        <taxon>Metazoa</taxon>
        <taxon>Ecdysozoa</taxon>
        <taxon>Nematoda</taxon>
        <taxon>Chromadorea</taxon>
        <taxon>Rhabditida</taxon>
        <taxon>Rhabditina</taxon>
        <taxon>Diplogasteromorpha</taxon>
        <taxon>Diplogasteroidea</taxon>
        <taxon>Neodiplogasteridae</taxon>
        <taxon>Pristionchus</taxon>
    </lineage>
</organism>
<name>A0AAV5VMA7_9BILA</name>
<feature type="compositionally biased region" description="Basic and acidic residues" evidence="1">
    <location>
        <begin position="509"/>
        <end position="521"/>
    </location>
</feature>
<feature type="non-terminal residue" evidence="2">
    <location>
        <position position="1"/>
    </location>
</feature>
<dbReference type="AlphaFoldDB" id="A0AAV5VMA7"/>
<feature type="compositionally biased region" description="Low complexity" evidence="1">
    <location>
        <begin position="570"/>
        <end position="581"/>
    </location>
</feature>
<gene>
    <name evidence="2" type="ORF">PFISCL1PPCAC_11144</name>
</gene>
<protein>
    <submittedName>
        <fullName evidence="2">Uncharacterized protein</fullName>
    </submittedName>
</protein>